<dbReference type="InterPro" id="IPR001429">
    <property type="entry name" value="P2X_purnocptor"/>
</dbReference>
<dbReference type="PANTHER" id="PTHR10125:SF18">
    <property type="entry name" value="P2X PURINOCEPTOR 4"/>
    <property type="match status" value="1"/>
</dbReference>
<dbReference type="GO" id="GO:0098794">
    <property type="term" value="C:postsynapse"/>
    <property type="evidence" value="ECO:0007669"/>
    <property type="project" value="GOC"/>
</dbReference>
<dbReference type="Pfam" id="PF00864">
    <property type="entry name" value="P2X_receptor"/>
    <property type="match status" value="1"/>
</dbReference>
<comment type="similarity">
    <text evidence="2 14">Belongs to the P2X receptor family.</text>
</comment>
<organism evidence="15 16">
    <name type="scientific">Sinocyclocheilus grahami</name>
    <name type="common">Dianchi golden-line fish</name>
    <name type="synonym">Barbus grahami</name>
    <dbReference type="NCBI Taxonomy" id="75366"/>
    <lineage>
        <taxon>Eukaryota</taxon>
        <taxon>Metazoa</taxon>
        <taxon>Chordata</taxon>
        <taxon>Craniata</taxon>
        <taxon>Vertebrata</taxon>
        <taxon>Euteleostomi</taxon>
        <taxon>Actinopterygii</taxon>
        <taxon>Neopterygii</taxon>
        <taxon>Teleostei</taxon>
        <taxon>Ostariophysi</taxon>
        <taxon>Cypriniformes</taxon>
        <taxon>Cyprinidae</taxon>
        <taxon>Cyprininae</taxon>
        <taxon>Sinocyclocheilus</taxon>
    </lineage>
</organism>
<evidence type="ECO:0000256" key="1">
    <source>
        <dbReference type="ARBA" id="ARBA00004651"/>
    </source>
</evidence>
<keyword evidence="9" id="KW-1015">Disulfide bond</keyword>
<feature type="transmembrane region" description="Helical" evidence="14">
    <location>
        <begin position="29"/>
        <end position="48"/>
    </location>
</feature>
<keyword evidence="16" id="KW-1185">Reference proteome</keyword>
<evidence type="ECO:0000256" key="13">
    <source>
        <dbReference type="ARBA" id="ARBA00036634"/>
    </source>
</evidence>
<keyword evidence="11" id="KW-1071">Ligand-gated ion channel</keyword>
<evidence type="ECO:0000256" key="2">
    <source>
        <dbReference type="ARBA" id="ARBA00009848"/>
    </source>
</evidence>
<keyword evidence="14" id="KW-0675">Receptor</keyword>
<dbReference type="GO" id="GO:0070588">
    <property type="term" value="P:calcium ion transmembrane transport"/>
    <property type="evidence" value="ECO:0007669"/>
    <property type="project" value="TreeGrafter"/>
</dbReference>
<keyword evidence="7 14" id="KW-0406">Ion transport</keyword>
<evidence type="ECO:0000256" key="10">
    <source>
        <dbReference type="ARBA" id="ARBA00023180"/>
    </source>
</evidence>
<reference evidence="15" key="1">
    <citation type="submission" date="2025-08" db="UniProtKB">
        <authorList>
            <consortium name="Ensembl"/>
        </authorList>
    </citation>
    <scope>IDENTIFICATION</scope>
</reference>
<dbReference type="InterPro" id="IPR059116">
    <property type="entry name" value="P2X_receptor"/>
</dbReference>
<evidence type="ECO:0000256" key="6">
    <source>
        <dbReference type="ARBA" id="ARBA00022989"/>
    </source>
</evidence>
<keyword evidence="4" id="KW-1003">Cell membrane</keyword>
<dbReference type="GO" id="GO:0001614">
    <property type="term" value="F:purinergic nucleotide receptor activity"/>
    <property type="evidence" value="ECO:0007669"/>
    <property type="project" value="InterPro"/>
</dbReference>
<accession>A0A672MCH7</accession>
<reference evidence="15" key="2">
    <citation type="submission" date="2025-09" db="UniProtKB">
        <authorList>
            <consortium name="Ensembl"/>
        </authorList>
    </citation>
    <scope>IDENTIFICATION</scope>
</reference>
<dbReference type="NCBIfam" id="TIGR00863">
    <property type="entry name" value="P2X"/>
    <property type="match status" value="1"/>
</dbReference>
<comment type="subcellular location">
    <subcellularLocation>
        <location evidence="1">Cell membrane</location>
        <topology evidence="1">Multi-pass membrane protein</topology>
    </subcellularLocation>
    <subcellularLocation>
        <location evidence="14">Membrane</location>
        <topology evidence="14">Multi-pass membrane protein</topology>
    </subcellularLocation>
</comment>
<dbReference type="InterPro" id="IPR027309">
    <property type="entry name" value="P2X_extracellular_dom_sf"/>
</dbReference>
<proteinExistence type="inferred from homology"/>
<evidence type="ECO:0000256" key="4">
    <source>
        <dbReference type="ARBA" id="ARBA00022475"/>
    </source>
</evidence>
<dbReference type="GO" id="GO:0005886">
    <property type="term" value="C:plasma membrane"/>
    <property type="evidence" value="ECO:0007669"/>
    <property type="project" value="UniProtKB-SubCell"/>
</dbReference>
<protein>
    <recommendedName>
        <fullName evidence="14">P2X purinoceptor</fullName>
    </recommendedName>
</protein>
<comment type="caution">
    <text evidence="14">Lacks conserved residue(s) required for the propagation of feature annotation.</text>
</comment>
<evidence type="ECO:0000256" key="5">
    <source>
        <dbReference type="ARBA" id="ARBA00022692"/>
    </source>
</evidence>
<evidence type="ECO:0000313" key="15">
    <source>
        <dbReference type="Ensembl" id="ENSSGRP00000034480.1"/>
    </source>
</evidence>
<keyword evidence="10" id="KW-0325">Glycoprotein</keyword>
<dbReference type="FunFam" id="2.60.490.10:FF:000001">
    <property type="entry name" value="P2X purinoceptor"/>
    <property type="match status" value="1"/>
</dbReference>
<gene>
    <name evidence="15" type="primary">LOC107574448</name>
</gene>
<evidence type="ECO:0000256" key="12">
    <source>
        <dbReference type="ARBA" id="ARBA00023303"/>
    </source>
</evidence>
<dbReference type="GO" id="GO:0004931">
    <property type="term" value="F:extracellularly ATP-gated monoatomic cation channel activity"/>
    <property type="evidence" value="ECO:0007669"/>
    <property type="project" value="InterPro"/>
</dbReference>
<evidence type="ECO:0000256" key="11">
    <source>
        <dbReference type="ARBA" id="ARBA00023286"/>
    </source>
</evidence>
<evidence type="ECO:0000256" key="9">
    <source>
        <dbReference type="ARBA" id="ARBA00023157"/>
    </source>
</evidence>
<dbReference type="Gene3D" id="2.60.490.10">
    <property type="entry name" value="atp-gated p2x4 ion channel domain"/>
    <property type="match status" value="1"/>
</dbReference>
<evidence type="ECO:0000313" key="16">
    <source>
        <dbReference type="Proteomes" id="UP000472262"/>
    </source>
</evidence>
<evidence type="ECO:0000256" key="8">
    <source>
        <dbReference type="ARBA" id="ARBA00023136"/>
    </source>
</evidence>
<keyword evidence="12 14" id="KW-0407">Ion channel</keyword>
<comment type="function">
    <text evidence="14">Receptor for ATP that acts as a ligand-gated ion channel.</text>
</comment>
<keyword evidence="3 14" id="KW-0813">Transport</keyword>
<dbReference type="Proteomes" id="UP000472262">
    <property type="component" value="Unassembled WGS sequence"/>
</dbReference>
<dbReference type="PRINTS" id="PR01307">
    <property type="entry name" value="P2XRECEPTOR"/>
</dbReference>
<evidence type="ECO:0000256" key="14">
    <source>
        <dbReference type="RuleBase" id="RU000681"/>
    </source>
</evidence>
<keyword evidence="5 14" id="KW-0812">Transmembrane</keyword>
<keyword evidence="6 14" id="KW-1133">Transmembrane helix</keyword>
<dbReference type="AlphaFoldDB" id="A0A672MCH7"/>
<sequence length="374" mass="43020">MTLCAKINGLFCEYSTPRILVVKSWKIGLIYRIYQYIVLVYILWYVAWRGGHQDTDTVVSSVTSKVKGIALTNTSGLGEQVWDVADYIVPPQEDDSFFLMTNMIITPNQTQSKCAEVRHKGECALFSSLLFSDADYLELPLFLGVQTGRCVHYSDSVKTCEVLGWCPMEKKDDPPNPALLADAENFTIFIKNNIQFAKFEFNKRNILPNMSSSYLATCVFNRNTNPNCPIFRIKDIFEETQEDFQTVAVYGGVMAVQIQWDCDLDKDLCVPQYSFRRLDKKDPKSSETPVHNLRFAKYYKNSDGKDSRTLIKGYGIRFDILVYGEVSFPSADYICDFFVRFTAKAYTKKKFTYLDEHELVSIYFLTQFTNTELK</sequence>
<dbReference type="Ensembl" id="ENSSGRT00000037012.1">
    <property type="protein sequence ID" value="ENSSGRP00000034480.1"/>
    <property type="gene ID" value="ENSSGRG00000019110.1"/>
</dbReference>
<dbReference type="PANTHER" id="PTHR10125">
    <property type="entry name" value="P2X PURINOCEPTOR"/>
    <property type="match status" value="1"/>
</dbReference>
<evidence type="ECO:0000256" key="7">
    <source>
        <dbReference type="ARBA" id="ARBA00023065"/>
    </source>
</evidence>
<name>A0A672MCH7_SINGR</name>
<keyword evidence="8 14" id="KW-0472">Membrane</keyword>
<comment type="catalytic activity">
    <reaction evidence="13">
        <text>Ca(2+)(in) = Ca(2+)(out)</text>
        <dbReference type="Rhea" id="RHEA:29671"/>
        <dbReference type="ChEBI" id="CHEBI:29108"/>
    </reaction>
</comment>
<evidence type="ECO:0000256" key="3">
    <source>
        <dbReference type="ARBA" id="ARBA00022448"/>
    </source>
</evidence>
<dbReference type="GO" id="GO:0033198">
    <property type="term" value="P:response to ATP"/>
    <property type="evidence" value="ECO:0007669"/>
    <property type="project" value="InterPro"/>
</dbReference>